<keyword evidence="2" id="KW-1185">Reference proteome</keyword>
<proteinExistence type="predicted"/>
<dbReference type="EMBL" id="VSRR010017168">
    <property type="protein sequence ID" value="MPC60089.1"/>
    <property type="molecule type" value="Genomic_DNA"/>
</dbReference>
<protein>
    <submittedName>
        <fullName evidence="1">Uncharacterized protein</fullName>
    </submittedName>
</protein>
<name>A0A5B7GR65_PORTR</name>
<sequence length="90" mass="10156">MPRKPPEALKPASLWSRVFRVSRGNRATSTAVPAIPPALNILSEGIDYVFFLGWGKGRIKKKKKVVMLRKRSADSFKTGRKLPEESFILM</sequence>
<comment type="caution">
    <text evidence="1">The sequence shown here is derived from an EMBL/GenBank/DDBJ whole genome shotgun (WGS) entry which is preliminary data.</text>
</comment>
<dbReference type="Proteomes" id="UP000324222">
    <property type="component" value="Unassembled WGS sequence"/>
</dbReference>
<organism evidence="1 2">
    <name type="scientific">Portunus trituberculatus</name>
    <name type="common">Swimming crab</name>
    <name type="synonym">Neptunus trituberculatus</name>
    <dbReference type="NCBI Taxonomy" id="210409"/>
    <lineage>
        <taxon>Eukaryota</taxon>
        <taxon>Metazoa</taxon>
        <taxon>Ecdysozoa</taxon>
        <taxon>Arthropoda</taxon>
        <taxon>Crustacea</taxon>
        <taxon>Multicrustacea</taxon>
        <taxon>Malacostraca</taxon>
        <taxon>Eumalacostraca</taxon>
        <taxon>Eucarida</taxon>
        <taxon>Decapoda</taxon>
        <taxon>Pleocyemata</taxon>
        <taxon>Brachyura</taxon>
        <taxon>Eubrachyura</taxon>
        <taxon>Portunoidea</taxon>
        <taxon>Portunidae</taxon>
        <taxon>Portuninae</taxon>
        <taxon>Portunus</taxon>
    </lineage>
</organism>
<evidence type="ECO:0000313" key="2">
    <source>
        <dbReference type="Proteomes" id="UP000324222"/>
    </source>
</evidence>
<gene>
    <name evidence="1" type="ORF">E2C01_054126</name>
</gene>
<accession>A0A5B7GR65</accession>
<reference evidence="1 2" key="1">
    <citation type="submission" date="2019-05" db="EMBL/GenBank/DDBJ databases">
        <title>Another draft genome of Portunus trituberculatus and its Hox gene families provides insights of decapod evolution.</title>
        <authorList>
            <person name="Jeong J.-H."/>
            <person name="Song I."/>
            <person name="Kim S."/>
            <person name="Choi T."/>
            <person name="Kim D."/>
            <person name="Ryu S."/>
            <person name="Kim W."/>
        </authorList>
    </citation>
    <scope>NUCLEOTIDE SEQUENCE [LARGE SCALE GENOMIC DNA]</scope>
    <source>
        <tissue evidence="1">Muscle</tissue>
    </source>
</reference>
<evidence type="ECO:0000313" key="1">
    <source>
        <dbReference type="EMBL" id="MPC60089.1"/>
    </source>
</evidence>
<dbReference type="AlphaFoldDB" id="A0A5B7GR65"/>